<evidence type="ECO:0000313" key="2">
    <source>
        <dbReference type="Ensembl" id="ENSMMNP00015020490.1"/>
    </source>
</evidence>
<evidence type="ECO:0000313" key="3">
    <source>
        <dbReference type="Proteomes" id="UP000694561"/>
    </source>
</evidence>
<dbReference type="PANTHER" id="PTHR46254">
    <property type="entry name" value="PROTEIN GVQW1-RELATED"/>
    <property type="match status" value="1"/>
</dbReference>
<accession>A0A8C6BS29</accession>
<dbReference type="GeneTree" id="ENSGT01150000287518"/>
<dbReference type="Proteomes" id="UP000694561">
    <property type="component" value="Unplaced"/>
</dbReference>
<dbReference type="PANTHER" id="PTHR46254:SF3">
    <property type="entry name" value="SECRETED PROTEIN"/>
    <property type="match status" value="1"/>
</dbReference>
<evidence type="ECO:0000256" key="1">
    <source>
        <dbReference type="SAM" id="MobiDB-lite"/>
    </source>
</evidence>
<organism evidence="2 3">
    <name type="scientific">Monodon monoceros</name>
    <name type="common">Narwhal</name>
    <name type="synonym">Ceratodon monodon</name>
    <dbReference type="NCBI Taxonomy" id="40151"/>
    <lineage>
        <taxon>Eukaryota</taxon>
        <taxon>Metazoa</taxon>
        <taxon>Chordata</taxon>
        <taxon>Craniata</taxon>
        <taxon>Vertebrata</taxon>
        <taxon>Euteleostomi</taxon>
        <taxon>Mammalia</taxon>
        <taxon>Eutheria</taxon>
        <taxon>Laurasiatheria</taxon>
        <taxon>Artiodactyla</taxon>
        <taxon>Whippomorpha</taxon>
        <taxon>Cetacea</taxon>
        <taxon>Odontoceti</taxon>
        <taxon>Monodontidae</taxon>
        <taxon>Monodon</taxon>
    </lineage>
</organism>
<protein>
    <submittedName>
        <fullName evidence="2">Uncharacterized protein</fullName>
    </submittedName>
</protein>
<sequence length="110" mass="12106">MARLEGLYRSFLHRWPDSTRLLLCAGALARTPDRHSALQPRTPGLKRSSCLSLPSSWDYRRAPPRPARNLDCGHPIGIAHYSPELLGSSDPPASASRVAGTTGARHRARR</sequence>
<reference evidence="2" key="2">
    <citation type="submission" date="2025-09" db="UniProtKB">
        <authorList>
            <consortium name="Ensembl"/>
        </authorList>
    </citation>
    <scope>IDENTIFICATION</scope>
</reference>
<dbReference type="Ensembl" id="ENSMMNT00015022525.1">
    <property type="protein sequence ID" value="ENSMMNP00015020490.1"/>
    <property type="gene ID" value="ENSMMNG00015015051.1"/>
</dbReference>
<keyword evidence="3" id="KW-1185">Reference proteome</keyword>
<reference evidence="2" key="1">
    <citation type="submission" date="2025-08" db="UniProtKB">
        <authorList>
            <consortium name="Ensembl"/>
        </authorList>
    </citation>
    <scope>IDENTIFICATION</scope>
</reference>
<dbReference type="PRINTS" id="PR02045">
    <property type="entry name" value="F138DOMAIN"/>
</dbReference>
<proteinExistence type="predicted"/>
<dbReference type="AlphaFoldDB" id="A0A8C6BS29"/>
<name>A0A8C6BS29_MONMO</name>
<feature type="region of interest" description="Disordered" evidence="1">
    <location>
        <begin position="83"/>
        <end position="110"/>
    </location>
</feature>